<evidence type="ECO:0000259" key="9">
    <source>
        <dbReference type="PROSITE" id="PS51471"/>
    </source>
</evidence>
<organism evidence="10">
    <name type="scientific">Noctiluca scintillans</name>
    <name type="common">Sea sparkle</name>
    <name type="synonym">Red tide dinoflagellate</name>
    <dbReference type="NCBI Taxonomy" id="2966"/>
    <lineage>
        <taxon>Eukaryota</taxon>
        <taxon>Sar</taxon>
        <taxon>Alveolata</taxon>
        <taxon>Dinophyceae</taxon>
        <taxon>Noctilucales</taxon>
        <taxon>Noctilucaceae</taxon>
        <taxon>Noctiluca</taxon>
    </lineage>
</organism>
<feature type="domain" description="Fe2OG dioxygenase" evidence="9">
    <location>
        <begin position="368"/>
        <end position="486"/>
    </location>
</feature>
<dbReference type="SUPFAM" id="SSF46785">
    <property type="entry name" value="Winged helix' DNA-binding domain"/>
    <property type="match status" value="1"/>
</dbReference>
<evidence type="ECO:0000313" key="10">
    <source>
        <dbReference type="EMBL" id="CAD8844987.1"/>
    </source>
</evidence>
<dbReference type="PROSITE" id="PS50961">
    <property type="entry name" value="HTH_LA"/>
    <property type="match status" value="1"/>
</dbReference>
<reference evidence="10" key="1">
    <citation type="submission" date="2021-01" db="EMBL/GenBank/DDBJ databases">
        <authorList>
            <person name="Corre E."/>
            <person name="Pelletier E."/>
            <person name="Niang G."/>
            <person name="Scheremetjew M."/>
            <person name="Finn R."/>
            <person name="Kale V."/>
            <person name="Holt S."/>
            <person name="Cochrane G."/>
            <person name="Meng A."/>
            <person name="Brown T."/>
            <person name="Cohen L."/>
        </authorList>
    </citation>
    <scope>NUCLEOTIDE SEQUENCE</scope>
</reference>
<dbReference type="GO" id="GO:0006307">
    <property type="term" value="P:DNA alkylation repair"/>
    <property type="evidence" value="ECO:0007669"/>
    <property type="project" value="InterPro"/>
</dbReference>
<dbReference type="SUPFAM" id="SSF51197">
    <property type="entry name" value="Clavaminate synthase-like"/>
    <property type="match status" value="1"/>
</dbReference>
<keyword evidence="4 5" id="KW-0694">RNA-binding</keyword>
<dbReference type="InterPro" id="IPR027450">
    <property type="entry name" value="AlkB-like"/>
</dbReference>
<dbReference type="GO" id="GO:0003723">
    <property type="term" value="F:RNA binding"/>
    <property type="evidence" value="ECO:0007669"/>
    <property type="project" value="UniProtKB-UniRule"/>
</dbReference>
<dbReference type="InterPro" id="IPR000571">
    <property type="entry name" value="Znf_CCCH"/>
</dbReference>
<keyword evidence="1 6" id="KW-0479">Metal-binding</keyword>
<dbReference type="SUPFAM" id="SSF90229">
    <property type="entry name" value="CCCH zinc finger"/>
    <property type="match status" value="1"/>
</dbReference>
<proteinExistence type="predicted"/>
<evidence type="ECO:0000259" key="8">
    <source>
        <dbReference type="PROSITE" id="PS50961"/>
    </source>
</evidence>
<evidence type="ECO:0000256" key="1">
    <source>
        <dbReference type="ARBA" id="ARBA00022723"/>
    </source>
</evidence>
<name>A0A7S1F5V8_NOCSC</name>
<evidence type="ECO:0008006" key="11">
    <source>
        <dbReference type="Google" id="ProtNLM"/>
    </source>
</evidence>
<evidence type="ECO:0000256" key="5">
    <source>
        <dbReference type="PROSITE-ProRule" id="PRU00332"/>
    </source>
</evidence>
<gene>
    <name evidence="10" type="ORF">NSCI0253_LOCUS19337</name>
</gene>
<dbReference type="GO" id="GO:0008270">
    <property type="term" value="F:zinc ion binding"/>
    <property type="evidence" value="ECO:0007669"/>
    <property type="project" value="UniProtKB-KW"/>
</dbReference>
<dbReference type="Pfam" id="PF05383">
    <property type="entry name" value="La"/>
    <property type="match status" value="1"/>
</dbReference>
<feature type="domain" description="C3H1-type" evidence="7">
    <location>
        <begin position="106"/>
        <end position="133"/>
    </location>
</feature>
<sequence length="501" mass="56381">MWHESYTSVTGTCHTVLALVALLEREGGRRPASAVGVLYSQPGGTLHRETIRAYGGVHSFVEAHSSSFKLESAKKGQRCPTIILRAGTEVDADNEILEPAHAVKAKRSLPACRFHRYGKCLRGDACWYSHEAPPVQVPIFDELEVSRLSASEKRKALRDQLLYYLSDENLQHDRFFHDLTATSDGWVDIPSILDCRRMRLLGATAEEIPEVLRGLTDVELGETEAGVQAVRRMVPPPPLLGERLPPPADTPECSLVERPLTLLRDTGSGWEPLVEDHDRRSFCFVRENTWPVELLQAEFQIIRTSATWKELRSRGGVATRSTAWYVPRGCTCRYTYGDASVGPHGRPEWLDAIESRVLVEACGLERSCWPDCVNVNLYKDDEQNVGWHSDDEGLFRGCEQDCQIISASWGAVRTFEVALKDENHACGRPSIFKRTLKRVQLHPGDLCSMEGLFQKHYSHQLARGVTTGEELPKANERINLTWRRIVNHKSYCPLARESNNA</sequence>
<dbReference type="InterPro" id="IPR006630">
    <property type="entry name" value="La_HTH"/>
</dbReference>
<dbReference type="InterPro" id="IPR036390">
    <property type="entry name" value="WH_DNA-bd_sf"/>
</dbReference>
<feature type="domain" description="HTH La-type RNA-binding" evidence="8">
    <location>
        <begin position="147"/>
        <end position="238"/>
    </location>
</feature>
<dbReference type="Gene3D" id="1.10.10.10">
    <property type="entry name" value="Winged helix-like DNA-binding domain superfamily/Winged helix DNA-binding domain"/>
    <property type="match status" value="1"/>
</dbReference>
<dbReference type="PROSITE" id="PS50103">
    <property type="entry name" value="ZF_C3H1"/>
    <property type="match status" value="1"/>
</dbReference>
<dbReference type="InterPro" id="IPR037151">
    <property type="entry name" value="AlkB-like_sf"/>
</dbReference>
<dbReference type="InterPro" id="IPR032854">
    <property type="entry name" value="ALKBH3"/>
</dbReference>
<dbReference type="Gene3D" id="2.60.120.590">
    <property type="entry name" value="Alpha-ketoglutarate-dependent dioxygenase AlkB-like"/>
    <property type="match status" value="1"/>
</dbReference>
<accession>A0A7S1F5V8</accession>
<evidence type="ECO:0000256" key="2">
    <source>
        <dbReference type="ARBA" id="ARBA00022771"/>
    </source>
</evidence>
<dbReference type="Pfam" id="PF13532">
    <property type="entry name" value="2OG-FeII_Oxy_2"/>
    <property type="match status" value="1"/>
</dbReference>
<feature type="zinc finger region" description="C3H1-type" evidence="6">
    <location>
        <begin position="106"/>
        <end position="133"/>
    </location>
</feature>
<dbReference type="GO" id="GO:0051213">
    <property type="term" value="F:dioxygenase activity"/>
    <property type="evidence" value="ECO:0007669"/>
    <property type="project" value="InterPro"/>
</dbReference>
<dbReference type="CDD" id="cd07323">
    <property type="entry name" value="LAM"/>
    <property type="match status" value="1"/>
</dbReference>
<dbReference type="InterPro" id="IPR005123">
    <property type="entry name" value="Oxoglu/Fe-dep_dioxygenase_dom"/>
</dbReference>
<dbReference type="SMART" id="SM00356">
    <property type="entry name" value="ZnF_C3H1"/>
    <property type="match status" value="1"/>
</dbReference>
<evidence type="ECO:0000256" key="6">
    <source>
        <dbReference type="PROSITE-ProRule" id="PRU00723"/>
    </source>
</evidence>
<evidence type="ECO:0000256" key="4">
    <source>
        <dbReference type="ARBA" id="ARBA00022884"/>
    </source>
</evidence>
<dbReference type="SMART" id="SM00715">
    <property type="entry name" value="LA"/>
    <property type="match status" value="1"/>
</dbReference>
<dbReference type="PROSITE" id="PS51471">
    <property type="entry name" value="FE2OG_OXY"/>
    <property type="match status" value="1"/>
</dbReference>
<dbReference type="InterPro" id="IPR036855">
    <property type="entry name" value="Znf_CCCH_sf"/>
</dbReference>
<protein>
    <recommendedName>
        <fullName evidence="11">C3H1-type domain-containing protein</fullName>
    </recommendedName>
</protein>
<dbReference type="InterPro" id="IPR036388">
    <property type="entry name" value="WH-like_DNA-bd_sf"/>
</dbReference>
<dbReference type="PANTHER" id="PTHR31212">
    <property type="entry name" value="ALPHA-KETOGLUTARATE-DEPENDENT DIOXYGENASE ALKB HOMOLOG 3"/>
    <property type="match status" value="1"/>
</dbReference>
<dbReference type="AlphaFoldDB" id="A0A7S1F5V8"/>
<dbReference type="PANTHER" id="PTHR31212:SF4">
    <property type="entry name" value="ALPHA-KETOGLUTARATE-DEPENDENT DIOXYGENASE ALKB HOMOLOG 3"/>
    <property type="match status" value="1"/>
</dbReference>
<dbReference type="EMBL" id="HBFQ01027373">
    <property type="protein sequence ID" value="CAD8844987.1"/>
    <property type="molecule type" value="Transcribed_RNA"/>
</dbReference>
<evidence type="ECO:0000259" key="7">
    <source>
        <dbReference type="PROSITE" id="PS50103"/>
    </source>
</evidence>
<keyword evidence="2 6" id="KW-0863">Zinc-finger</keyword>
<evidence type="ECO:0000256" key="3">
    <source>
        <dbReference type="ARBA" id="ARBA00022833"/>
    </source>
</evidence>
<keyword evidence="3 6" id="KW-0862">Zinc</keyword>